<feature type="region of interest" description="Disordered" evidence="8">
    <location>
        <begin position="843"/>
        <end position="863"/>
    </location>
</feature>
<keyword evidence="6" id="KW-0472">Membrane</keyword>
<reference evidence="10" key="1">
    <citation type="submission" date="2024-03" db="EMBL/GenBank/DDBJ databases">
        <title>WGS assembly of Saponaria officinalis var. Norfolk2.</title>
        <authorList>
            <person name="Jenkins J."/>
            <person name="Shu S."/>
            <person name="Grimwood J."/>
            <person name="Barry K."/>
            <person name="Goodstein D."/>
            <person name="Schmutz J."/>
            <person name="Leebens-Mack J."/>
            <person name="Osbourn A."/>
        </authorList>
    </citation>
    <scope>NUCLEOTIDE SEQUENCE [LARGE SCALE GENOMIC DNA]</scope>
    <source>
        <strain evidence="10">JIC</strain>
    </source>
</reference>
<dbReference type="Gene3D" id="1.25.10.10">
    <property type="entry name" value="Leucine-rich Repeat Variant"/>
    <property type="match status" value="1"/>
</dbReference>
<feature type="region of interest" description="Disordered" evidence="8">
    <location>
        <begin position="878"/>
        <end position="951"/>
    </location>
</feature>
<dbReference type="GO" id="GO:0010008">
    <property type="term" value="C:endosome membrane"/>
    <property type="evidence" value="ECO:0007669"/>
    <property type="project" value="TreeGrafter"/>
</dbReference>
<dbReference type="GO" id="GO:0030123">
    <property type="term" value="C:AP-3 adaptor complex"/>
    <property type="evidence" value="ECO:0007669"/>
    <property type="project" value="InterPro"/>
</dbReference>
<name>A0AAW1K8P2_SAPOF</name>
<feature type="compositionally biased region" description="Basic and acidic residues" evidence="8">
    <location>
        <begin position="903"/>
        <end position="916"/>
    </location>
</feature>
<evidence type="ECO:0000256" key="8">
    <source>
        <dbReference type="SAM" id="MobiDB-lite"/>
    </source>
</evidence>
<feature type="compositionally biased region" description="Polar residues" evidence="8">
    <location>
        <begin position="932"/>
        <end position="941"/>
    </location>
</feature>
<evidence type="ECO:0000256" key="1">
    <source>
        <dbReference type="ARBA" id="ARBA00004308"/>
    </source>
</evidence>
<dbReference type="Pfam" id="PF01602">
    <property type="entry name" value="Adaptin_N"/>
    <property type="match status" value="1"/>
</dbReference>
<sequence>MSNSSIMDNLFQRSLDDLIKGIRLYSPDSSTALSSFISKAMDEIRREIKSTDPTTKSTALLKLTYLNSLYGVDMSWAAFHIVEVISCPQFSIKKIGYLAATASFNDETEVILLVTNQFRKDLSSLNDFEVSLGLHCLSVIATPDLSRDLCNDLYVLLSSTRSYVRKKAIAVVLRVFRKYPDAVKVCFKRLVENLESSDPQAVCAVVGVFCELASVEPKAYLPLAPEFYKILLDCKNNWVLIKVLKIFAKLAPLEPRLGKKIVDPICEIMRRTMAKSLLFECIRTVVSSLSDCESAVKLAVLKIKEFLGEDDPNLKYLGLQVLSDLAVRHSWAVLENKEAVIKSLSDVDPNIKLASLHLLMAMVSEDNVAEITKVLLNYALKSDPEFCNEILRSILATCSKNYYEIVFDFDWYVLILGDMSRIPHCQTGEEIENQLVDIGMRVKDAKPELVNVARDLLIDPALLGNPHLHRILSAAAWVSGEYVEFSKNLFELMEALLQPRTNLLPPSIRAVYIQSVCKVLVFYLQSYLWQKDESGLELMSEFQLPKRIELAMQEPVAESDRIPTSCINDSNVSADENGNGVATVGHPSFCASGENASALELDCKLLNTAESALGPLSWDHDVEVQERARNVLGILQLVEEAILVSREKEDEYSEITKLISDLFAEEIGPVSISAQERIPVPDGLMLKDNLSDLDTIYSDLLLDPPTSFSLGTSHSTLMETDLHSIEQSKEDTHYTSKSESLLSQHRKMHDLYYLSTEKDDSTSTDYPPANDPRKVPDNEVDDLVKLTEQTFASKKKRNHAKPRPVVVKLDEGENFIPTKKLESTEDLLSGAVREILLNNEEVSTSSRFKEAAKESDIKNGKAKVVDSSIYRKDNLENAEIGNSSSKKSNRKTHAKERRQHIHGVSDDVKEERSRKEREKKKRNHHSRHKAQQKQGDSNIAVKTSPIPDFLL</sequence>
<comment type="subcellular location">
    <subcellularLocation>
        <location evidence="1">Endomembrane system</location>
    </subcellularLocation>
    <subcellularLocation>
        <location evidence="7">Golgi apparatus</location>
    </subcellularLocation>
</comment>
<comment type="caution">
    <text evidence="10">The sequence shown here is derived from an EMBL/GenBank/DDBJ whole genome shotgun (WGS) entry which is preliminary data.</text>
</comment>
<feature type="domain" description="Clathrin/coatomer adaptor adaptin-like N-terminal" evidence="9">
    <location>
        <begin position="36"/>
        <end position="505"/>
    </location>
</feature>
<dbReference type="EMBL" id="JBDFQZ010000006">
    <property type="protein sequence ID" value="KAK9714082.1"/>
    <property type="molecule type" value="Genomic_DNA"/>
</dbReference>
<dbReference type="GO" id="GO:0006623">
    <property type="term" value="P:protein targeting to vacuole"/>
    <property type="evidence" value="ECO:0007669"/>
    <property type="project" value="TreeGrafter"/>
</dbReference>
<comment type="subunit">
    <text evidence="7">Adaptor protein complex 3 (AP-3) is a heterotetramer.</text>
</comment>
<keyword evidence="11" id="KW-1185">Reference proteome</keyword>
<dbReference type="InterPro" id="IPR017105">
    <property type="entry name" value="AP3_complex_dsu"/>
</dbReference>
<keyword evidence="4" id="KW-0677">Repeat</keyword>
<accession>A0AAW1K8P2</accession>
<dbReference type="Proteomes" id="UP001443914">
    <property type="component" value="Unassembled WGS sequence"/>
</dbReference>
<dbReference type="AlphaFoldDB" id="A0AAW1K8P2"/>
<feature type="region of interest" description="Disordered" evidence="8">
    <location>
        <begin position="756"/>
        <end position="777"/>
    </location>
</feature>
<keyword evidence="7" id="KW-0333">Golgi apparatus</keyword>
<dbReference type="PANTHER" id="PTHR22781:SF12">
    <property type="entry name" value="AP-3 COMPLEX SUBUNIT DELTA-1"/>
    <property type="match status" value="1"/>
</dbReference>
<evidence type="ECO:0000256" key="4">
    <source>
        <dbReference type="ARBA" id="ARBA00022737"/>
    </source>
</evidence>
<keyword evidence="5 7" id="KW-0653">Protein transport</keyword>
<organism evidence="10 11">
    <name type="scientific">Saponaria officinalis</name>
    <name type="common">Common soapwort</name>
    <name type="synonym">Lychnis saponaria</name>
    <dbReference type="NCBI Taxonomy" id="3572"/>
    <lineage>
        <taxon>Eukaryota</taxon>
        <taxon>Viridiplantae</taxon>
        <taxon>Streptophyta</taxon>
        <taxon>Embryophyta</taxon>
        <taxon>Tracheophyta</taxon>
        <taxon>Spermatophyta</taxon>
        <taxon>Magnoliopsida</taxon>
        <taxon>eudicotyledons</taxon>
        <taxon>Gunneridae</taxon>
        <taxon>Pentapetalae</taxon>
        <taxon>Caryophyllales</taxon>
        <taxon>Caryophyllaceae</taxon>
        <taxon>Caryophylleae</taxon>
        <taxon>Saponaria</taxon>
    </lineage>
</organism>
<dbReference type="SUPFAM" id="SSF48371">
    <property type="entry name" value="ARM repeat"/>
    <property type="match status" value="1"/>
</dbReference>
<evidence type="ECO:0000256" key="6">
    <source>
        <dbReference type="ARBA" id="ARBA00023136"/>
    </source>
</evidence>
<dbReference type="GO" id="GO:0005794">
    <property type="term" value="C:Golgi apparatus"/>
    <property type="evidence" value="ECO:0007669"/>
    <property type="project" value="UniProtKB-SubCell"/>
</dbReference>
<evidence type="ECO:0000313" key="10">
    <source>
        <dbReference type="EMBL" id="KAK9714082.1"/>
    </source>
</evidence>
<dbReference type="InterPro" id="IPR011989">
    <property type="entry name" value="ARM-like"/>
</dbReference>
<dbReference type="PANTHER" id="PTHR22781">
    <property type="entry name" value="DELTA ADAPTIN-RELATED"/>
    <property type="match status" value="1"/>
</dbReference>
<dbReference type="InterPro" id="IPR002553">
    <property type="entry name" value="Clathrin/coatomer_adapt-like_N"/>
</dbReference>
<comment type="function">
    <text evidence="7">Part of the AP-3 complex, an adaptor-related complex which seems to be clathrin-associated. The complex is associated with the Golgi region as well as more peripheral structures. It facilitates the budding of vesicles from the Golgi membrane and may be directly involved in trafficking to the vacuole. It also function in maintaining the identity of lytic vacuoles and in regulating the transition between storage and lytic vacuoles.</text>
</comment>
<dbReference type="InterPro" id="IPR016024">
    <property type="entry name" value="ARM-type_fold"/>
</dbReference>
<evidence type="ECO:0000313" key="11">
    <source>
        <dbReference type="Proteomes" id="UP001443914"/>
    </source>
</evidence>
<gene>
    <name evidence="10" type="ORF">RND81_06G070900</name>
</gene>
<evidence type="ECO:0000256" key="7">
    <source>
        <dbReference type="PIRNR" id="PIRNR037092"/>
    </source>
</evidence>
<dbReference type="GO" id="GO:0006896">
    <property type="term" value="P:Golgi to vacuole transport"/>
    <property type="evidence" value="ECO:0007669"/>
    <property type="project" value="TreeGrafter"/>
</dbReference>
<evidence type="ECO:0000256" key="2">
    <source>
        <dbReference type="ARBA" id="ARBA00006613"/>
    </source>
</evidence>
<evidence type="ECO:0000256" key="3">
    <source>
        <dbReference type="ARBA" id="ARBA00022448"/>
    </source>
</evidence>
<protein>
    <recommendedName>
        <fullName evidence="7">AP-3 complex subunit delta</fullName>
    </recommendedName>
</protein>
<feature type="compositionally biased region" description="Basic residues" evidence="8">
    <location>
        <begin position="917"/>
        <end position="931"/>
    </location>
</feature>
<dbReference type="PIRSF" id="PIRSF037092">
    <property type="entry name" value="AP3_complex_delta"/>
    <property type="match status" value="1"/>
</dbReference>
<proteinExistence type="inferred from homology"/>
<feature type="compositionally biased region" description="Basic residues" evidence="8">
    <location>
        <begin position="887"/>
        <end position="901"/>
    </location>
</feature>
<comment type="similarity">
    <text evidence="2 7">Belongs to the adaptor complexes large subunit family.</text>
</comment>
<evidence type="ECO:0000259" key="9">
    <source>
        <dbReference type="Pfam" id="PF01602"/>
    </source>
</evidence>
<evidence type="ECO:0000256" key="5">
    <source>
        <dbReference type="ARBA" id="ARBA00022927"/>
    </source>
</evidence>
<keyword evidence="3 7" id="KW-0813">Transport</keyword>
<feature type="compositionally biased region" description="Basic and acidic residues" evidence="8">
    <location>
        <begin position="847"/>
        <end position="859"/>
    </location>
</feature>